<evidence type="ECO:0000259" key="5">
    <source>
        <dbReference type="Pfam" id="PF01037"/>
    </source>
</evidence>
<dbReference type="Pfam" id="PF13404">
    <property type="entry name" value="HTH_AsnC-type"/>
    <property type="match status" value="2"/>
</dbReference>
<sequence length="338" mass="36595">MPPESVDELDLELLNALQITPRAPWSRLGRALGVDPATAARRWERLRTHGLAWTTCALGPAYHHAFCLAYVRLRPLPGALDTLLAHLTARPEVLYLHQLTGRWPLLAVVAARSPEDLAAVLATAVEHAPGLARHRADLRTAGHGEPTRWRLRALGPAQRQALQPPAGPAADPAPPRPHPLDEPLYALLREDGRTPLAELAARTGASEPTVRRRLGLLTATDALRVRCEVAQSVTGWPVTAVLRCSVPAAELDRTARALAVLPDVRLSCALTGRANLLLMLWLRSLDQLPSQEAILASRHPEVRIEEREVCLRTVKQLGRLLGPGGRAVGHADAGPAVP</sequence>
<dbReference type="InterPro" id="IPR036390">
    <property type="entry name" value="WH_DNA-bd_sf"/>
</dbReference>
<keyword evidence="3" id="KW-0804">Transcription</keyword>
<evidence type="ECO:0000256" key="1">
    <source>
        <dbReference type="ARBA" id="ARBA00023015"/>
    </source>
</evidence>
<evidence type="ECO:0000313" key="8">
    <source>
        <dbReference type="Proteomes" id="UP001165041"/>
    </source>
</evidence>
<dbReference type="InterPro" id="IPR000485">
    <property type="entry name" value="AsnC-type_HTH_dom"/>
</dbReference>
<dbReference type="GO" id="GO:0005829">
    <property type="term" value="C:cytosol"/>
    <property type="evidence" value="ECO:0007669"/>
    <property type="project" value="TreeGrafter"/>
</dbReference>
<dbReference type="SMART" id="SM00344">
    <property type="entry name" value="HTH_ASNC"/>
    <property type="match status" value="2"/>
</dbReference>
<evidence type="ECO:0000313" key="7">
    <source>
        <dbReference type="EMBL" id="GLW73430.1"/>
    </source>
</evidence>
<feature type="domain" description="Transcription regulator AsnC/Lrp ligand binding" evidence="5">
    <location>
        <begin position="73"/>
        <end position="133"/>
    </location>
</feature>
<dbReference type="EMBL" id="BSSA01000025">
    <property type="protein sequence ID" value="GLW73430.1"/>
    <property type="molecule type" value="Genomic_DNA"/>
</dbReference>
<keyword evidence="1" id="KW-0805">Transcription regulation</keyword>
<keyword evidence="2" id="KW-0238">DNA-binding</keyword>
<dbReference type="Proteomes" id="UP001165041">
    <property type="component" value="Unassembled WGS sequence"/>
</dbReference>
<dbReference type="RefSeq" id="WP_285739078.1">
    <property type="nucleotide sequence ID" value="NZ_BSSA01000025.1"/>
</dbReference>
<dbReference type="InterPro" id="IPR019888">
    <property type="entry name" value="Tscrpt_reg_AsnC-like"/>
</dbReference>
<dbReference type="InterPro" id="IPR019887">
    <property type="entry name" value="Tscrpt_reg_AsnC/Lrp_C"/>
</dbReference>
<feature type="region of interest" description="Disordered" evidence="4">
    <location>
        <begin position="157"/>
        <end position="181"/>
    </location>
</feature>
<dbReference type="GO" id="GO:0043565">
    <property type="term" value="F:sequence-specific DNA binding"/>
    <property type="evidence" value="ECO:0007669"/>
    <property type="project" value="InterPro"/>
</dbReference>
<protein>
    <submittedName>
        <fullName evidence="7">AsnC family transcriptional regulator</fullName>
    </submittedName>
</protein>
<evidence type="ECO:0000256" key="2">
    <source>
        <dbReference type="ARBA" id="ARBA00023125"/>
    </source>
</evidence>
<evidence type="ECO:0000256" key="4">
    <source>
        <dbReference type="SAM" id="MobiDB-lite"/>
    </source>
</evidence>
<evidence type="ECO:0000259" key="6">
    <source>
        <dbReference type="Pfam" id="PF13404"/>
    </source>
</evidence>
<dbReference type="GO" id="GO:0043200">
    <property type="term" value="P:response to amino acid"/>
    <property type="evidence" value="ECO:0007669"/>
    <property type="project" value="TreeGrafter"/>
</dbReference>
<dbReference type="InterPro" id="IPR036388">
    <property type="entry name" value="WH-like_DNA-bd_sf"/>
</dbReference>
<proteinExistence type="predicted"/>
<feature type="domain" description="HTH asnC-type" evidence="6">
    <location>
        <begin position="7"/>
        <end position="47"/>
    </location>
</feature>
<dbReference type="Gene3D" id="1.10.10.10">
    <property type="entry name" value="Winged helix-like DNA-binding domain superfamily/Winged helix DNA-binding domain"/>
    <property type="match status" value="2"/>
</dbReference>
<dbReference type="InterPro" id="IPR011008">
    <property type="entry name" value="Dimeric_a/b-barrel"/>
</dbReference>
<dbReference type="PRINTS" id="PR00033">
    <property type="entry name" value="HTHASNC"/>
</dbReference>
<name>A0A9W6V5S5_9ACTN</name>
<feature type="compositionally biased region" description="Pro residues" evidence="4">
    <location>
        <begin position="165"/>
        <end position="177"/>
    </location>
</feature>
<accession>A0A9W6V5S5</accession>
<reference evidence="7" key="1">
    <citation type="submission" date="2023-02" db="EMBL/GenBank/DDBJ databases">
        <title>Kitasatospora phosalacinea NBRC 14627.</title>
        <authorList>
            <person name="Ichikawa N."/>
            <person name="Sato H."/>
            <person name="Tonouchi N."/>
        </authorList>
    </citation>
    <scope>NUCLEOTIDE SEQUENCE</scope>
    <source>
        <strain evidence="7">NBRC 14627</strain>
    </source>
</reference>
<organism evidence="7 8">
    <name type="scientific">Kitasatospora phosalacinea</name>
    <dbReference type="NCBI Taxonomy" id="2065"/>
    <lineage>
        <taxon>Bacteria</taxon>
        <taxon>Bacillati</taxon>
        <taxon>Actinomycetota</taxon>
        <taxon>Actinomycetes</taxon>
        <taxon>Kitasatosporales</taxon>
        <taxon>Streptomycetaceae</taxon>
        <taxon>Kitasatospora</taxon>
    </lineage>
</organism>
<dbReference type="Pfam" id="PF01037">
    <property type="entry name" value="AsnC_trans_reg"/>
    <property type="match status" value="1"/>
</dbReference>
<dbReference type="PANTHER" id="PTHR30154">
    <property type="entry name" value="LEUCINE-RESPONSIVE REGULATORY PROTEIN"/>
    <property type="match status" value="1"/>
</dbReference>
<dbReference type="SUPFAM" id="SSF54909">
    <property type="entry name" value="Dimeric alpha+beta barrel"/>
    <property type="match status" value="1"/>
</dbReference>
<gene>
    <name evidence="7" type="ORF">Kpho02_57290</name>
</gene>
<feature type="domain" description="HTH asnC-type" evidence="6">
    <location>
        <begin position="181"/>
        <end position="214"/>
    </location>
</feature>
<dbReference type="Gene3D" id="3.30.70.920">
    <property type="match status" value="2"/>
</dbReference>
<comment type="caution">
    <text evidence="7">The sequence shown here is derived from an EMBL/GenBank/DDBJ whole genome shotgun (WGS) entry which is preliminary data.</text>
</comment>
<dbReference type="PANTHER" id="PTHR30154:SF34">
    <property type="entry name" value="TRANSCRIPTIONAL REGULATOR AZLB"/>
    <property type="match status" value="1"/>
</dbReference>
<dbReference type="SUPFAM" id="SSF46785">
    <property type="entry name" value="Winged helix' DNA-binding domain"/>
    <property type="match status" value="2"/>
</dbReference>
<dbReference type="AlphaFoldDB" id="A0A9W6V5S5"/>
<evidence type="ECO:0000256" key="3">
    <source>
        <dbReference type="ARBA" id="ARBA00023163"/>
    </source>
</evidence>